<reference evidence="1 2" key="1">
    <citation type="submission" date="2022-07" db="EMBL/GenBank/DDBJ databases">
        <title>Methylomonas rivi sp. nov., Methylomonas rosea sp. nov., Methylomonas aureus sp. nov. and Methylomonas subterranea sp. nov., four novel methanotrophs isolated from a freshwater creek and the deep terrestrial subsurface.</title>
        <authorList>
            <person name="Abin C."/>
            <person name="Sankaranarayanan K."/>
            <person name="Garner C."/>
            <person name="Sindelar R."/>
            <person name="Kotary K."/>
            <person name="Garner R."/>
            <person name="Barclay S."/>
            <person name="Lawson P."/>
            <person name="Krumholz L."/>
        </authorList>
    </citation>
    <scope>NUCLEOTIDE SEQUENCE [LARGE SCALE GENOMIC DNA]</scope>
    <source>
        <strain evidence="1 2">WSC-7</strain>
    </source>
</reference>
<comment type="caution">
    <text evidence="1">The sequence shown here is derived from an EMBL/GenBank/DDBJ whole genome shotgun (WGS) entry which is preliminary data.</text>
</comment>
<proteinExistence type="predicted"/>
<sequence length="243" mass="28805">MRIFKYSASYFRFACFFFITEGDLKILWYALRYFYRCLKLYNNPAHNCILDEKPWMSFPVIKFLEKIINNDFRVFEYGSGGSTLFFSQRVKELVSVEHDRNWYQVVKEMLANRGCININYKLVIPTYTDHYDHALVSIPDAYISADDNSVGMSYEDYSKTILAYPDNYFDLVVVDGRCRPSCMFHSLNKVKVNGFLLLDQSERKYYLEKMESYFKESDWSKVSISGPLPYSLHFTKATFFKKK</sequence>
<dbReference type="EMBL" id="JANIBL010000035">
    <property type="protein sequence ID" value="MCQ8118230.1"/>
    <property type="molecule type" value="Genomic_DNA"/>
</dbReference>
<dbReference type="InterPro" id="IPR029063">
    <property type="entry name" value="SAM-dependent_MTases_sf"/>
</dbReference>
<evidence type="ECO:0000313" key="2">
    <source>
        <dbReference type="Proteomes" id="UP001524570"/>
    </source>
</evidence>
<evidence type="ECO:0000313" key="1">
    <source>
        <dbReference type="EMBL" id="MCQ8118230.1"/>
    </source>
</evidence>
<accession>A0ABT1TUM4</accession>
<dbReference type="Proteomes" id="UP001524570">
    <property type="component" value="Unassembled WGS sequence"/>
</dbReference>
<dbReference type="RefSeq" id="WP_256607280.1">
    <property type="nucleotide sequence ID" value="NZ_JANIBL010000035.1"/>
</dbReference>
<dbReference type="Gene3D" id="3.40.50.150">
    <property type="entry name" value="Vaccinia Virus protein VP39"/>
    <property type="match status" value="1"/>
</dbReference>
<keyword evidence="2" id="KW-1185">Reference proteome</keyword>
<name>A0ABT1TUM4_9GAMM</name>
<organism evidence="1 2">
    <name type="scientific">Methylomonas rosea</name>
    <dbReference type="NCBI Taxonomy" id="2952227"/>
    <lineage>
        <taxon>Bacteria</taxon>
        <taxon>Pseudomonadati</taxon>
        <taxon>Pseudomonadota</taxon>
        <taxon>Gammaproteobacteria</taxon>
        <taxon>Methylococcales</taxon>
        <taxon>Methylococcaceae</taxon>
        <taxon>Methylomonas</taxon>
    </lineage>
</organism>
<gene>
    <name evidence="1" type="ORF">NP589_12400</name>
</gene>
<dbReference type="SUPFAM" id="SSF53335">
    <property type="entry name" value="S-adenosyl-L-methionine-dependent methyltransferases"/>
    <property type="match status" value="1"/>
</dbReference>
<evidence type="ECO:0008006" key="3">
    <source>
        <dbReference type="Google" id="ProtNLM"/>
    </source>
</evidence>
<protein>
    <recommendedName>
        <fullName evidence="3">Class I SAM-dependent methyltransferase</fullName>
    </recommendedName>
</protein>